<dbReference type="EMBL" id="JAVREU010000001">
    <property type="protein sequence ID" value="MDT0386103.1"/>
    <property type="molecule type" value="Genomic_DNA"/>
</dbReference>
<dbReference type="InterPro" id="IPR037143">
    <property type="entry name" value="4-PPantetheinyl_Trfase_dom_sf"/>
</dbReference>
<comment type="caution">
    <text evidence="2">The sequence shown here is derived from an EMBL/GenBank/DDBJ whole genome shotgun (WGS) entry which is preliminary data.</text>
</comment>
<gene>
    <name evidence="2" type="ORF">RM641_01580</name>
</gene>
<proteinExistence type="predicted"/>
<dbReference type="GO" id="GO:0016740">
    <property type="term" value="F:transferase activity"/>
    <property type="evidence" value="ECO:0007669"/>
    <property type="project" value="UniProtKB-KW"/>
</dbReference>
<keyword evidence="2" id="KW-0808">Transferase</keyword>
<accession>A0ABU2P2X0</accession>
<organism evidence="2 3">
    <name type="scientific">Streptomyces dubilierae</name>
    <dbReference type="NCBI Taxonomy" id="3075533"/>
    <lineage>
        <taxon>Bacteria</taxon>
        <taxon>Bacillati</taxon>
        <taxon>Actinomycetota</taxon>
        <taxon>Actinomycetes</taxon>
        <taxon>Kitasatosporales</taxon>
        <taxon>Streptomycetaceae</taxon>
        <taxon>Streptomyces</taxon>
    </lineage>
</organism>
<feature type="region of interest" description="Disordered" evidence="1">
    <location>
        <begin position="196"/>
        <end position="220"/>
    </location>
</feature>
<dbReference type="Proteomes" id="UP001183586">
    <property type="component" value="Unassembled WGS sequence"/>
</dbReference>
<evidence type="ECO:0000256" key="1">
    <source>
        <dbReference type="SAM" id="MobiDB-lite"/>
    </source>
</evidence>
<dbReference type="SUPFAM" id="SSF56214">
    <property type="entry name" value="4'-phosphopantetheinyl transferase"/>
    <property type="match status" value="2"/>
</dbReference>
<dbReference type="Gene3D" id="3.90.470.20">
    <property type="entry name" value="4'-phosphopantetheinyl transferase domain"/>
    <property type="match status" value="1"/>
</dbReference>
<evidence type="ECO:0000313" key="3">
    <source>
        <dbReference type="Proteomes" id="UP001183586"/>
    </source>
</evidence>
<name>A0ABU2P2X0_9ACTN</name>
<sequence length="220" mass="23381">MIGPLEVADGVWVLAGAGRLSTHPDDLRRSAALPPWRTERFLRGRGLLRGLLHTVAPPMAEAVIAPDGRGQPRLAGFPRAGISISHSDGAAACAFAPGRPTGVDLQHPSESAGRVLARRLLRSHAPRVLALPPARAAREVAWVWTTHEACVKAAGTGLAGRPWEIDVPPGRRTGHWGTYRWISLRDVSDTPLSCAFGPPPLPARPSAANTDHAHAPSRKA</sequence>
<reference evidence="3" key="1">
    <citation type="submission" date="2023-07" db="EMBL/GenBank/DDBJ databases">
        <title>30 novel species of actinomycetes from the DSMZ collection.</title>
        <authorList>
            <person name="Nouioui I."/>
        </authorList>
    </citation>
    <scope>NUCLEOTIDE SEQUENCE [LARGE SCALE GENOMIC DNA]</scope>
    <source>
        <strain evidence="3">DSM 41921</strain>
    </source>
</reference>
<evidence type="ECO:0000313" key="2">
    <source>
        <dbReference type="EMBL" id="MDT0386103.1"/>
    </source>
</evidence>
<dbReference type="RefSeq" id="WP_311678307.1">
    <property type="nucleotide sequence ID" value="NZ_JAVREU010000001.1"/>
</dbReference>
<protein>
    <submittedName>
        <fullName evidence="2">4-phosphopantetheinyl transferase</fullName>
    </submittedName>
</protein>
<keyword evidence="3" id="KW-1185">Reference proteome</keyword>